<dbReference type="EMBL" id="QXTE01000536">
    <property type="protein sequence ID" value="TFJ97089.1"/>
    <property type="molecule type" value="Genomic_DNA"/>
</dbReference>
<sequence length="113" mass="11514">MRGVTQPGGITGKPELSTLQYGKVNAGTVVGIVFGPERKLQEVDGLIIGSSTKDGPFFGVEGSGFGPQSEEATGTEDSGSKVDVVDGAEGRGCLGIDLACISTICRSCLFIST</sequence>
<protein>
    <submittedName>
        <fullName evidence="2">Sterile alpha motif domain-containing protein 10</fullName>
    </submittedName>
</protein>
<reference evidence="2 3" key="1">
    <citation type="submission" date="2019-04" db="EMBL/GenBank/DDBJ databases">
        <title>Draft genome of the big-headed turtle Platysternon megacephalum.</title>
        <authorList>
            <person name="Gong S."/>
        </authorList>
    </citation>
    <scope>NUCLEOTIDE SEQUENCE [LARGE SCALE GENOMIC DNA]</scope>
    <source>
        <strain evidence="2">DO16091913</strain>
        <tissue evidence="2">Muscle</tissue>
    </source>
</reference>
<reference evidence="2 3" key="2">
    <citation type="submission" date="2019-04" db="EMBL/GenBank/DDBJ databases">
        <title>The genome sequence of big-headed turtle.</title>
        <authorList>
            <person name="Gong S."/>
        </authorList>
    </citation>
    <scope>NUCLEOTIDE SEQUENCE [LARGE SCALE GENOMIC DNA]</scope>
    <source>
        <strain evidence="2">DO16091913</strain>
        <tissue evidence="2">Muscle</tissue>
    </source>
</reference>
<keyword evidence="3" id="KW-1185">Reference proteome</keyword>
<comment type="caution">
    <text evidence="2">The sequence shown here is derived from an EMBL/GenBank/DDBJ whole genome shotgun (WGS) entry which is preliminary data.</text>
</comment>
<proteinExistence type="predicted"/>
<feature type="region of interest" description="Disordered" evidence="1">
    <location>
        <begin position="59"/>
        <end position="81"/>
    </location>
</feature>
<evidence type="ECO:0000313" key="3">
    <source>
        <dbReference type="Proteomes" id="UP000297703"/>
    </source>
</evidence>
<organism evidence="2 3">
    <name type="scientific">Platysternon megacephalum</name>
    <name type="common">big-headed turtle</name>
    <dbReference type="NCBI Taxonomy" id="55544"/>
    <lineage>
        <taxon>Eukaryota</taxon>
        <taxon>Metazoa</taxon>
        <taxon>Chordata</taxon>
        <taxon>Craniata</taxon>
        <taxon>Vertebrata</taxon>
        <taxon>Euteleostomi</taxon>
        <taxon>Archelosauria</taxon>
        <taxon>Testudinata</taxon>
        <taxon>Testudines</taxon>
        <taxon>Cryptodira</taxon>
        <taxon>Durocryptodira</taxon>
        <taxon>Testudinoidea</taxon>
        <taxon>Platysternidae</taxon>
        <taxon>Platysternon</taxon>
    </lineage>
</organism>
<dbReference type="Proteomes" id="UP000297703">
    <property type="component" value="Unassembled WGS sequence"/>
</dbReference>
<evidence type="ECO:0000256" key="1">
    <source>
        <dbReference type="SAM" id="MobiDB-lite"/>
    </source>
</evidence>
<accession>A0A4D9DNI7</accession>
<dbReference type="AlphaFoldDB" id="A0A4D9DNI7"/>
<name>A0A4D9DNI7_9SAUR</name>
<gene>
    <name evidence="2" type="ORF">DR999_PMT21089</name>
</gene>
<evidence type="ECO:0000313" key="2">
    <source>
        <dbReference type="EMBL" id="TFJ97089.1"/>
    </source>
</evidence>